<feature type="compositionally biased region" description="Acidic residues" evidence="1">
    <location>
        <begin position="218"/>
        <end position="236"/>
    </location>
</feature>
<protein>
    <submittedName>
        <fullName evidence="3">Ribonuclease P/MRP 38 subunit</fullName>
    </submittedName>
</protein>
<dbReference type="OrthoDB" id="20109at2759"/>
<evidence type="ECO:0000313" key="3">
    <source>
        <dbReference type="Ensembl" id="ENSFHEP00000012295.1"/>
    </source>
</evidence>
<reference evidence="3" key="1">
    <citation type="submission" date="2025-08" db="UniProtKB">
        <authorList>
            <consortium name="Ensembl"/>
        </authorList>
    </citation>
    <scope>IDENTIFICATION</scope>
</reference>
<name>A0A3Q2TAR8_FUNHE</name>
<feature type="region of interest" description="Disordered" evidence="1">
    <location>
        <begin position="266"/>
        <end position="289"/>
    </location>
</feature>
<dbReference type="InterPro" id="IPR042848">
    <property type="entry name" value="Rpp38"/>
</dbReference>
<dbReference type="PANTHER" id="PTHR46948:SF1">
    <property type="entry name" value="RIBONUCLEASE P PROTEIN SUBUNIT P38"/>
    <property type="match status" value="1"/>
</dbReference>
<sequence>MAAAAKPSKKELKKQIQSKTSFTSPFSVKWSPLPQKDMDFILTTLKDKIIATGLEKKEAKVPRQWRKKKGNKPDASGEPAPQVTKEDQGPDPTRNGWTDAAARRQLAIGINEVTKALERNQLELLLVCKTVRPQHMTNHLIALSATRGVPACQVPRLSESVAEHLGLKSVLALGFRRCSSTEKEMFRDTVDAIKPRVPSLDVDWLNSEADRETSELMADPEEVEEEREEEMEEEKEEASGKRPQKRKLEIESEITESPLACSLQPLKVKRIVPNPAKKRKTKPKKQTGK</sequence>
<dbReference type="Proteomes" id="UP000265000">
    <property type="component" value="Unplaced"/>
</dbReference>
<proteinExistence type="predicted"/>
<dbReference type="GO" id="GO:0033204">
    <property type="term" value="F:ribonuclease P RNA binding"/>
    <property type="evidence" value="ECO:0007669"/>
    <property type="project" value="TreeGrafter"/>
</dbReference>
<feature type="region of interest" description="Disordered" evidence="1">
    <location>
        <begin position="56"/>
        <end position="97"/>
    </location>
</feature>
<dbReference type="Ensembl" id="ENSFHET00000031932.1">
    <property type="protein sequence ID" value="ENSFHEP00000012295.1"/>
    <property type="gene ID" value="ENSFHEG00000013741.1"/>
</dbReference>
<accession>A0A3Q2TAR8</accession>
<dbReference type="InterPro" id="IPR004038">
    <property type="entry name" value="Ribosomal_eL8/eL30/eS12/Gad45"/>
</dbReference>
<dbReference type="SUPFAM" id="SSF55315">
    <property type="entry name" value="L30e-like"/>
    <property type="match status" value="1"/>
</dbReference>
<dbReference type="STRING" id="8078.ENSFHEP00000012295"/>
<keyword evidence="4" id="KW-1185">Reference proteome</keyword>
<dbReference type="GO" id="GO:0004526">
    <property type="term" value="F:ribonuclease P activity"/>
    <property type="evidence" value="ECO:0007669"/>
    <property type="project" value="TreeGrafter"/>
</dbReference>
<dbReference type="Pfam" id="PF01248">
    <property type="entry name" value="Ribosomal_L7Ae"/>
    <property type="match status" value="1"/>
</dbReference>
<organism evidence="3 4">
    <name type="scientific">Fundulus heteroclitus</name>
    <name type="common">Killifish</name>
    <name type="synonym">Mummichog</name>
    <dbReference type="NCBI Taxonomy" id="8078"/>
    <lineage>
        <taxon>Eukaryota</taxon>
        <taxon>Metazoa</taxon>
        <taxon>Chordata</taxon>
        <taxon>Craniata</taxon>
        <taxon>Vertebrata</taxon>
        <taxon>Euteleostomi</taxon>
        <taxon>Actinopterygii</taxon>
        <taxon>Neopterygii</taxon>
        <taxon>Teleostei</taxon>
        <taxon>Neoteleostei</taxon>
        <taxon>Acanthomorphata</taxon>
        <taxon>Ovalentaria</taxon>
        <taxon>Atherinomorphae</taxon>
        <taxon>Cyprinodontiformes</taxon>
        <taxon>Fundulidae</taxon>
        <taxon>Fundulus</taxon>
    </lineage>
</organism>
<dbReference type="GeneTree" id="ENSGT00390000007526"/>
<dbReference type="AlphaFoldDB" id="A0A3Q2TAR8"/>
<dbReference type="GO" id="GO:0005655">
    <property type="term" value="C:nucleolar ribonuclease P complex"/>
    <property type="evidence" value="ECO:0007669"/>
    <property type="project" value="InterPro"/>
</dbReference>
<dbReference type="GO" id="GO:0001682">
    <property type="term" value="P:tRNA 5'-leader removal"/>
    <property type="evidence" value="ECO:0007669"/>
    <property type="project" value="InterPro"/>
</dbReference>
<feature type="domain" description="Ribosomal protein eL8/eL30/eS12/Gadd45" evidence="2">
    <location>
        <begin position="100"/>
        <end position="167"/>
    </location>
</feature>
<evidence type="ECO:0000313" key="4">
    <source>
        <dbReference type="Proteomes" id="UP000265000"/>
    </source>
</evidence>
<feature type="region of interest" description="Disordered" evidence="1">
    <location>
        <begin position="1"/>
        <end position="32"/>
    </location>
</feature>
<feature type="compositionally biased region" description="Polar residues" evidence="1">
    <location>
        <begin position="15"/>
        <end position="26"/>
    </location>
</feature>
<evidence type="ECO:0000256" key="1">
    <source>
        <dbReference type="SAM" id="MobiDB-lite"/>
    </source>
</evidence>
<dbReference type="CTD" id="10557"/>
<feature type="compositionally biased region" description="Basic residues" evidence="1">
    <location>
        <begin position="276"/>
        <end position="289"/>
    </location>
</feature>
<dbReference type="Gene3D" id="3.30.1330.30">
    <property type="match status" value="1"/>
</dbReference>
<dbReference type="GO" id="GO:0000172">
    <property type="term" value="C:ribonuclease MRP complex"/>
    <property type="evidence" value="ECO:0007669"/>
    <property type="project" value="InterPro"/>
</dbReference>
<feature type="region of interest" description="Disordered" evidence="1">
    <location>
        <begin position="207"/>
        <end position="249"/>
    </location>
</feature>
<reference evidence="3" key="2">
    <citation type="submission" date="2025-09" db="UniProtKB">
        <authorList>
            <consortium name="Ensembl"/>
        </authorList>
    </citation>
    <scope>IDENTIFICATION</scope>
</reference>
<dbReference type="InterPro" id="IPR029064">
    <property type="entry name" value="Ribosomal_eL30-like_sf"/>
</dbReference>
<evidence type="ECO:0000259" key="2">
    <source>
        <dbReference type="Pfam" id="PF01248"/>
    </source>
</evidence>
<dbReference type="GO" id="GO:0001650">
    <property type="term" value="C:fibrillar center"/>
    <property type="evidence" value="ECO:0007669"/>
    <property type="project" value="TreeGrafter"/>
</dbReference>
<dbReference type="GeneID" id="105915287"/>
<dbReference type="PANTHER" id="PTHR46948">
    <property type="entry name" value="RIBONUCLEASE P PROTEIN SUBUNIT P38"/>
    <property type="match status" value="1"/>
</dbReference>